<organism evidence="3 4">
    <name type="scientific">Fulvivirga kasyanovii</name>
    <dbReference type="NCBI Taxonomy" id="396812"/>
    <lineage>
        <taxon>Bacteria</taxon>
        <taxon>Pseudomonadati</taxon>
        <taxon>Bacteroidota</taxon>
        <taxon>Cytophagia</taxon>
        <taxon>Cytophagales</taxon>
        <taxon>Fulvivirgaceae</taxon>
        <taxon>Fulvivirga</taxon>
    </lineage>
</organism>
<dbReference type="CDD" id="cd15482">
    <property type="entry name" value="Sialidase_non-viral"/>
    <property type="match status" value="1"/>
</dbReference>
<evidence type="ECO:0000259" key="2">
    <source>
        <dbReference type="Pfam" id="PF13088"/>
    </source>
</evidence>
<dbReference type="InterPro" id="IPR036278">
    <property type="entry name" value="Sialidase_sf"/>
</dbReference>
<proteinExistence type="predicted"/>
<protein>
    <submittedName>
        <fullName evidence="3">Exo-alpha-sialidase</fullName>
    </submittedName>
</protein>
<dbReference type="SUPFAM" id="SSF50939">
    <property type="entry name" value="Sialidases"/>
    <property type="match status" value="1"/>
</dbReference>
<keyword evidence="4" id="KW-1185">Reference proteome</keyword>
<dbReference type="Proteomes" id="UP000798808">
    <property type="component" value="Unassembled WGS sequence"/>
</dbReference>
<reference evidence="3 4" key="1">
    <citation type="submission" date="2019-02" db="EMBL/GenBank/DDBJ databases">
        <authorList>
            <person name="Goldberg S.R."/>
            <person name="Haltli B.A."/>
            <person name="Correa H."/>
            <person name="Russell K.G."/>
        </authorList>
    </citation>
    <scope>NUCLEOTIDE SEQUENCE [LARGE SCALE GENOMIC DNA]</scope>
    <source>
        <strain evidence="3 4">JCM 16186</strain>
    </source>
</reference>
<feature type="domain" description="Sialidase" evidence="2">
    <location>
        <begin position="71"/>
        <end position="318"/>
    </location>
</feature>
<feature type="chain" id="PRO_5046993115" evidence="1">
    <location>
        <begin position="17"/>
        <end position="406"/>
    </location>
</feature>
<dbReference type="EMBL" id="SMLW01000668">
    <property type="protein sequence ID" value="MTI28617.1"/>
    <property type="molecule type" value="Genomic_DNA"/>
</dbReference>
<comment type="caution">
    <text evidence="3">The sequence shown here is derived from an EMBL/GenBank/DDBJ whole genome shotgun (WGS) entry which is preliminary data.</text>
</comment>
<evidence type="ECO:0000313" key="3">
    <source>
        <dbReference type="EMBL" id="MTI28617.1"/>
    </source>
</evidence>
<dbReference type="PROSITE" id="PS51257">
    <property type="entry name" value="PROKAR_LIPOPROTEIN"/>
    <property type="match status" value="1"/>
</dbReference>
<sequence length="406" mass="44616">MRVFLLLAVLSLFAAACRQTSDDKVTDYKLTTLISPADTVSGEPYLYTSDQGDVYLSWVETSHDSALLKYSRLDQGQWSIPKTIAKGTDWFVNWADYPMISASSEQHLLAHFLKKSGTGTYSYDIKIAHSADNGASWSAPVTLHDDGKQAEHGFVSMLPHQGQYFIFWLDGRNMVSTDTTEQHGHSEGHGSGAMTLRAAIVDTTGTKVKEWQLDNRVCDCCQTTAALTKNGPVVIYRDRSDDEIRDMSIIRWADSTWTSPQVVYADNWKIAGCPVNGPRVASINNTLAVGWFSAPEGQGQVKLAFSYDGGNSFHEPIRVGGNEVIGRVDVVLLNEDQAVVSWMEGSSIKAVKVDKSGSQSAPIEVATSSEARSSGFPQMTKKGNDVIFAWTDHKEKTIKTAIWSDL</sequence>
<gene>
    <name evidence="3" type="ORF">E1163_26905</name>
</gene>
<name>A0ABW9RY58_9BACT</name>
<dbReference type="Pfam" id="PF13088">
    <property type="entry name" value="BNR_2"/>
    <property type="match status" value="1"/>
</dbReference>
<accession>A0ABW9RY58</accession>
<dbReference type="Gene3D" id="2.120.10.10">
    <property type="match status" value="1"/>
</dbReference>
<feature type="signal peptide" evidence="1">
    <location>
        <begin position="1"/>
        <end position="16"/>
    </location>
</feature>
<dbReference type="InterPro" id="IPR011040">
    <property type="entry name" value="Sialidase"/>
</dbReference>
<evidence type="ECO:0000256" key="1">
    <source>
        <dbReference type="SAM" id="SignalP"/>
    </source>
</evidence>
<keyword evidence="1" id="KW-0732">Signal</keyword>
<dbReference type="RefSeq" id="WP_155176303.1">
    <property type="nucleotide sequence ID" value="NZ_BAAAFL010000029.1"/>
</dbReference>
<evidence type="ECO:0000313" key="4">
    <source>
        <dbReference type="Proteomes" id="UP000798808"/>
    </source>
</evidence>